<name>A0ABW2TWV0_9PSEU</name>
<keyword evidence="5" id="KW-1185">Reference proteome</keyword>
<organism evidence="4 5">
    <name type="scientific">Actinokineospora soli</name>
    <dbReference type="NCBI Taxonomy" id="1048753"/>
    <lineage>
        <taxon>Bacteria</taxon>
        <taxon>Bacillati</taxon>
        <taxon>Actinomycetota</taxon>
        <taxon>Actinomycetes</taxon>
        <taxon>Pseudonocardiales</taxon>
        <taxon>Pseudonocardiaceae</taxon>
        <taxon>Actinokineospora</taxon>
    </lineage>
</organism>
<feature type="domain" description="Peptidase S24/S26A/S26B/S26C" evidence="3">
    <location>
        <begin position="32"/>
        <end position="91"/>
    </location>
</feature>
<evidence type="ECO:0000313" key="5">
    <source>
        <dbReference type="Proteomes" id="UP001596512"/>
    </source>
</evidence>
<dbReference type="InterPro" id="IPR036286">
    <property type="entry name" value="LexA/Signal_pep-like_sf"/>
</dbReference>
<accession>A0ABW2TWV0</accession>
<dbReference type="EMBL" id="JBHTEY010000004">
    <property type="protein sequence ID" value="MFC7617549.1"/>
    <property type="molecule type" value="Genomic_DNA"/>
</dbReference>
<dbReference type="Pfam" id="PF00717">
    <property type="entry name" value="Peptidase_S24"/>
    <property type="match status" value="1"/>
</dbReference>
<sequence length="121" mass="13377">MLRRGRPYSGHAGGAGGGDRLQPLGRWPARRVVVRGPSMSPTLADGDVVVVTRGRAQEGDVVLVSWPHRAHLSVKRAVRPDREGWHVEGDNRFGSTDSRELGPATVHGIVRLRLWPRPRRL</sequence>
<dbReference type="CDD" id="cd06530">
    <property type="entry name" value="S26_SPase_I"/>
    <property type="match status" value="1"/>
</dbReference>
<reference evidence="5" key="1">
    <citation type="journal article" date="2019" name="Int. J. Syst. Evol. Microbiol.">
        <title>The Global Catalogue of Microorganisms (GCM) 10K type strain sequencing project: providing services to taxonomists for standard genome sequencing and annotation.</title>
        <authorList>
            <consortium name="The Broad Institute Genomics Platform"/>
            <consortium name="The Broad Institute Genome Sequencing Center for Infectious Disease"/>
            <person name="Wu L."/>
            <person name="Ma J."/>
        </authorList>
    </citation>
    <scope>NUCLEOTIDE SEQUENCE [LARGE SCALE GENOMIC DNA]</scope>
    <source>
        <strain evidence="5">JCM 17695</strain>
    </source>
</reference>
<dbReference type="InterPro" id="IPR015927">
    <property type="entry name" value="Peptidase_S24_S26A/B/C"/>
</dbReference>
<dbReference type="Gene3D" id="2.10.109.10">
    <property type="entry name" value="Umud Fragment, subunit A"/>
    <property type="match status" value="1"/>
</dbReference>
<comment type="subcellular location">
    <subcellularLocation>
        <location evidence="1">Endomembrane system</location>
    </subcellularLocation>
</comment>
<feature type="region of interest" description="Disordered" evidence="2">
    <location>
        <begin position="1"/>
        <end position="24"/>
    </location>
</feature>
<dbReference type="Proteomes" id="UP001596512">
    <property type="component" value="Unassembled WGS sequence"/>
</dbReference>
<evidence type="ECO:0000256" key="1">
    <source>
        <dbReference type="ARBA" id="ARBA00004308"/>
    </source>
</evidence>
<evidence type="ECO:0000256" key="2">
    <source>
        <dbReference type="SAM" id="MobiDB-lite"/>
    </source>
</evidence>
<evidence type="ECO:0000313" key="4">
    <source>
        <dbReference type="EMBL" id="MFC7617549.1"/>
    </source>
</evidence>
<dbReference type="InterPro" id="IPR019533">
    <property type="entry name" value="Peptidase_S26"/>
</dbReference>
<protein>
    <submittedName>
        <fullName evidence="4">S26 family signal peptidase</fullName>
    </submittedName>
</protein>
<gene>
    <name evidence="4" type="ORF">ACFQV2_33170</name>
</gene>
<evidence type="ECO:0000259" key="3">
    <source>
        <dbReference type="Pfam" id="PF00717"/>
    </source>
</evidence>
<comment type="caution">
    <text evidence="4">The sequence shown here is derived from an EMBL/GenBank/DDBJ whole genome shotgun (WGS) entry which is preliminary data.</text>
</comment>
<proteinExistence type="predicted"/>
<dbReference type="SUPFAM" id="SSF51306">
    <property type="entry name" value="LexA/Signal peptidase"/>
    <property type="match status" value="1"/>
</dbReference>